<dbReference type="GeneID" id="88769820"/>
<organism evidence="1 2">
    <name type="scientific">Crocosphaera watsonii WH 0003</name>
    <dbReference type="NCBI Taxonomy" id="423471"/>
    <lineage>
        <taxon>Bacteria</taxon>
        <taxon>Bacillati</taxon>
        <taxon>Cyanobacteriota</taxon>
        <taxon>Cyanophyceae</taxon>
        <taxon>Oscillatoriophycideae</taxon>
        <taxon>Chroococcales</taxon>
        <taxon>Aphanothecaceae</taxon>
        <taxon>Crocosphaera</taxon>
    </lineage>
</organism>
<dbReference type="Proteomes" id="UP000003477">
    <property type="component" value="Unassembled WGS sequence"/>
</dbReference>
<sequence>MKRQKRFNLLIAALIVAIGLAVFQPSFVHSADVSDGQECLDILMEADELYQQQSLEEATSLYRQCKPEFEREKDNVTTTEIPEPVYEIEELGRGERFWKQAQDGIKNEKQKSKAFVYLQLMTSRYPEFIPGHIKLTEFCQKEAEFCEKSAKEGQPKTASEVISRVSQLYPSDPELLKMRIKLLADEEKFLEASIAARQFAIINDDYPEAEEFAQLADDYLGQFEGKIKSELISKTVLNTLITGGAAILNNNPYQAVSGLQMIQLMLQGE</sequence>
<dbReference type="RefSeq" id="WP_007308771.1">
    <property type="nucleotide sequence ID" value="NZ_AESD01000010.1"/>
</dbReference>
<name>G5IXS7_CROWT</name>
<evidence type="ECO:0000313" key="1">
    <source>
        <dbReference type="EMBL" id="EHJ15276.1"/>
    </source>
</evidence>
<evidence type="ECO:0000313" key="2">
    <source>
        <dbReference type="Proteomes" id="UP000003477"/>
    </source>
</evidence>
<proteinExistence type="predicted"/>
<comment type="caution">
    <text evidence="1">The sequence shown here is derived from an EMBL/GenBank/DDBJ whole genome shotgun (WGS) entry which is preliminary data.</text>
</comment>
<reference evidence="1 2" key="1">
    <citation type="journal article" date="2011" name="Front. Microbiol.">
        <title>Two Strains of Crocosphaera watsonii with Highly Conserved Genomes are Distinguished by Strain-Specific Features.</title>
        <authorList>
            <person name="Bench S.R."/>
            <person name="Ilikchyan I.N."/>
            <person name="Tripp H.J."/>
            <person name="Zehr J.P."/>
        </authorList>
    </citation>
    <scope>NUCLEOTIDE SEQUENCE [LARGE SCALE GENOMIC DNA]</scope>
    <source>
        <strain evidence="1 2">WH 0003</strain>
    </source>
</reference>
<protein>
    <submittedName>
        <fullName evidence="1">Peptidase M48, Ste24p</fullName>
    </submittedName>
</protein>
<dbReference type="AlphaFoldDB" id="G5IXS7"/>
<gene>
    <name evidence="1" type="ORF">CWATWH0003_0087</name>
</gene>
<dbReference type="EMBL" id="AESD01000010">
    <property type="protein sequence ID" value="EHJ15276.1"/>
    <property type="molecule type" value="Genomic_DNA"/>
</dbReference>
<dbReference type="PATRIC" id="fig|423471.3.peg.82"/>
<accession>G5IXS7</accession>